<dbReference type="PROSITE" id="PS00036">
    <property type="entry name" value="BZIP_BASIC"/>
    <property type="match status" value="1"/>
</dbReference>
<dbReference type="InterPro" id="IPR004827">
    <property type="entry name" value="bZIP"/>
</dbReference>
<dbReference type="PROSITE" id="PS50217">
    <property type="entry name" value="BZIP"/>
    <property type="match status" value="1"/>
</dbReference>
<feature type="coiled-coil region" evidence="1">
    <location>
        <begin position="260"/>
        <end position="301"/>
    </location>
</feature>
<dbReference type="Gene3D" id="1.20.5.170">
    <property type="match status" value="1"/>
</dbReference>
<evidence type="ECO:0000313" key="5">
    <source>
        <dbReference type="WBParaSite" id="GPLIN_001443300"/>
    </source>
</evidence>
<accession>A0A183CNH6</accession>
<dbReference type="AlphaFoldDB" id="A0A183CNH6"/>
<dbReference type="Pfam" id="PF00170">
    <property type="entry name" value="bZIP_1"/>
    <property type="match status" value="1"/>
</dbReference>
<evidence type="ECO:0000256" key="1">
    <source>
        <dbReference type="SAM" id="Coils"/>
    </source>
</evidence>
<reference evidence="4" key="2">
    <citation type="submission" date="2014-05" db="EMBL/GenBank/DDBJ databases">
        <title>The genome and life-stage specific transcriptomes of Globodera pallida elucidate key aspects of plant parasitism by a cyst nematode.</title>
        <authorList>
            <person name="Cotton J.A."/>
            <person name="Lilley C.J."/>
            <person name="Jones L.M."/>
            <person name="Kikuchi T."/>
            <person name="Reid A.J."/>
            <person name="Thorpe P."/>
            <person name="Tsai I.J."/>
            <person name="Beasley H."/>
            <person name="Blok V."/>
            <person name="Cock P.J.A."/>
            <person name="Van den Akker S.E."/>
            <person name="Holroyd N."/>
            <person name="Hunt M."/>
            <person name="Mantelin S."/>
            <person name="Naghra H."/>
            <person name="Pain A."/>
            <person name="Palomares-Rius J.E."/>
            <person name="Zarowiecki M."/>
            <person name="Berriman M."/>
            <person name="Jones J.T."/>
            <person name="Urwin P.E."/>
        </authorList>
    </citation>
    <scope>NUCLEOTIDE SEQUENCE [LARGE SCALE GENOMIC DNA]</scope>
    <source>
        <strain evidence="4">Lindley</strain>
    </source>
</reference>
<name>A0A183CNH6_GLOPA</name>
<feature type="domain" description="BZIP" evidence="3">
    <location>
        <begin position="240"/>
        <end position="298"/>
    </location>
</feature>
<dbReference type="Proteomes" id="UP000050741">
    <property type="component" value="Unassembled WGS sequence"/>
</dbReference>
<feature type="compositionally biased region" description="Low complexity" evidence="2">
    <location>
        <begin position="7"/>
        <end position="16"/>
    </location>
</feature>
<sequence>MNVTNWQLQKQQQQQQENNFPDCCCDEGKSAGPPPPPPEGTIISRADENNYFDNNWRPLLHDGHQILHTHLNNQRQHQRAVHCDGGGIAKYGDDQMMIGGMPKMKNRNIHVYSSIGHTQIFTNSVRADTTLCAIPSIRTPPEALLHCACTPTSSEAPDLCGRQQENALLPWASSSSLLLISEKTCAWHRWIDQLLQEVRCEICAERLICIGRSTMSSSACVSSHCAFGTSSVNFEQLLNRKREQNRAAAQRYRHRKHCRLEREQDEVARLMEQNEKMRAERERLRANIGKLKAQLSMLNGRDKNGKRKS</sequence>
<dbReference type="SMART" id="SM00338">
    <property type="entry name" value="BRLZ"/>
    <property type="match status" value="1"/>
</dbReference>
<reference evidence="4" key="1">
    <citation type="submission" date="2013-12" db="EMBL/GenBank/DDBJ databases">
        <authorList>
            <person name="Aslett M."/>
        </authorList>
    </citation>
    <scope>NUCLEOTIDE SEQUENCE [LARGE SCALE GENOMIC DNA]</scope>
    <source>
        <strain evidence="4">Lindley</strain>
    </source>
</reference>
<organism evidence="4 5">
    <name type="scientific">Globodera pallida</name>
    <name type="common">Potato cyst nematode worm</name>
    <name type="synonym">Heterodera pallida</name>
    <dbReference type="NCBI Taxonomy" id="36090"/>
    <lineage>
        <taxon>Eukaryota</taxon>
        <taxon>Metazoa</taxon>
        <taxon>Ecdysozoa</taxon>
        <taxon>Nematoda</taxon>
        <taxon>Chromadorea</taxon>
        <taxon>Rhabditida</taxon>
        <taxon>Tylenchina</taxon>
        <taxon>Tylenchomorpha</taxon>
        <taxon>Tylenchoidea</taxon>
        <taxon>Heteroderidae</taxon>
        <taxon>Heteroderinae</taxon>
        <taxon>Globodera</taxon>
    </lineage>
</organism>
<keyword evidence="1" id="KW-0175">Coiled coil</keyword>
<evidence type="ECO:0000259" key="3">
    <source>
        <dbReference type="PROSITE" id="PS50217"/>
    </source>
</evidence>
<feature type="region of interest" description="Disordered" evidence="2">
    <location>
        <begin position="1"/>
        <end position="40"/>
    </location>
</feature>
<reference evidence="5" key="3">
    <citation type="submission" date="2016-06" db="UniProtKB">
        <authorList>
            <consortium name="WormBaseParasite"/>
        </authorList>
    </citation>
    <scope>IDENTIFICATION</scope>
</reference>
<protein>
    <submittedName>
        <fullName evidence="5">BZIP domain-containing protein</fullName>
    </submittedName>
</protein>
<proteinExistence type="predicted"/>
<evidence type="ECO:0000313" key="4">
    <source>
        <dbReference type="Proteomes" id="UP000050741"/>
    </source>
</evidence>
<keyword evidence="4" id="KW-1185">Reference proteome</keyword>
<dbReference type="GO" id="GO:0003700">
    <property type="term" value="F:DNA-binding transcription factor activity"/>
    <property type="evidence" value="ECO:0007669"/>
    <property type="project" value="InterPro"/>
</dbReference>
<evidence type="ECO:0000256" key="2">
    <source>
        <dbReference type="SAM" id="MobiDB-lite"/>
    </source>
</evidence>
<dbReference type="WBParaSite" id="GPLIN_001443300">
    <property type="protein sequence ID" value="GPLIN_001443300"/>
    <property type="gene ID" value="GPLIN_001443300"/>
</dbReference>
<dbReference type="InterPro" id="IPR046347">
    <property type="entry name" value="bZIP_sf"/>
</dbReference>
<dbReference type="CDD" id="cd14686">
    <property type="entry name" value="bZIP"/>
    <property type="match status" value="1"/>
</dbReference>
<dbReference type="SUPFAM" id="SSF57959">
    <property type="entry name" value="Leucine zipper domain"/>
    <property type="match status" value="1"/>
</dbReference>